<protein>
    <submittedName>
        <fullName evidence="2">Uncharacterized protein</fullName>
    </submittedName>
</protein>
<dbReference type="Proteomes" id="UP000182444">
    <property type="component" value="Chromosome 1C"/>
</dbReference>
<evidence type="ECO:0000256" key="1">
    <source>
        <dbReference type="SAM" id="MobiDB-lite"/>
    </source>
</evidence>
<feature type="compositionally biased region" description="Polar residues" evidence="1">
    <location>
        <begin position="37"/>
        <end position="53"/>
    </location>
</feature>
<evidence type="ECO:0000313" key="2">
    <source>
        <dbReference type="EMBL" id="AOW02591.1"/>
    </source>
</evidence>
<evidence type="ECO:0000313" key="3">
    <source>
        <dbReference type="Proteomes" id="UP000182444"/>
    </source>
</evidence>
<organism evidence="2 3">
    <name type="scientific">Yarrowia lipolytica</name>
    <name type="common">Candida lipolytica</name>
    <dbReference type="NCBI Taxonomy" id="4952"/>
    <lineage>
        <taxon>Eukaryota</taxon>
        <taxon>Fungi</taxon>
        <taxon>Dikarya</taxon>
        <taxon>Ascomycota</taxon>
        <taxon>Saccharomycotina</taxon>
        <taxon>Dipodascomycetes</taxon>
        <taxon>Dipodascales</taxon>
        <taxon>Dipodascales incertae sedis</taxon>
        <taxon>Yarrowia</taxon>
    </lineage>
</organism>
<dbReference type="RefSeq" id="XP_068138366.1">
    <property type="nucleotide sequence ID" value="XM_068282265.1"/>
</dbReference>
<gene>
    <name evidence="2" type="ORF">YALI1_C13397g</name>
</gene>
<dbReference type="GeneID" id="94582903"/>
<dbReference type="VEuPathDB" id="FungiDB:YALI1_C13397g"/>
<dbReference type="AlphaFoldDB" id="A0A1D8NAD1"/>
<name>A0A1D8NAD1_YARLL</name>
<accession>A0A1D8NAD1</accession>
<reference evidence="2 3" key="1">
    <citation type="journal article" date="2016" name="PLoS ONE">
        <title>Sequence Assembly of Yarrowia lipolytica Strain W29/CLIB89 Shows Transposable Element Diversity.</title>
        <authorList>
            <person name="Magnan C."/>
            <person name="Yu J."/>
            <person name="Chang I."/>
            <person name="Jahn E."/>
            <person name="Kanomata Y."/>
            <person name="Wu J."/>
            <person name="Zeller M."/>
            <person name="Oakes M."/>
            <person name="Baldi P."/>
            <person name="Sandmeyer S."/>
        </authorList>
    </citation>
    <scope>NUCLEOTIDE SEQUENCE [LARGE SCALE GENOMIC DNA]</scope>
    <source>
        <strain evidence="3">CLIB89(W29)</strain>
    </source>
</reference>
<feature type="region of interest" description="Disordered" evidence="1">
    <location>
        <begin position="37"/>
        <end position="60"/>
    </location>
</feature>
<proteinExistence type="predicted"/>
<sequence>MSGIQNGRPGLVRALQILSGVPGGIDVKREAMWNRVSSQSKSNAARIKSNSRNPPHPLKTSGAFHFVSCPSMKGIY</sequence>
<dbReference type="EMBL" id="CP017555">
    <property type="protein sequence ID" value="AOW02591.1"/>
    <property type="molecule type" value="Genomic_DNA"/>
</dbReference>